<protein>
    <submittedName>
        <fullName evidence="1">Recombinase RecT</fullName>
    </submittedName>
</protein>
<keyword evidence="2" id="KW-1185">Reference proteome</keyword>
<gene>
    <name evidence="1" type="ORF">IT774_04985</name>
</gene>
<proteinExistence type="predicted"/>
<evidence type="ECO:0000313" key="2">
    <source>
        <dbReference type="Proteomes" id="UP000595095"/>
    </source>
</evidence>
<organism evidence="1 2">
    <name type="scientific">Salinimonas marina</name>
    <dbReference type="NCBI Taxonomy" id="2785918"/>
    <lineage>
        <taxon>Bacteria</taxon>
        <taxon>Pseudomonadati</taxon>
        <taxon>Pseudomonadota</taxon>
        <taxon>Gammaproteobacteria</taxon>
        <taxon>Alteromonadales</taxon>
        <taxon>Alteromonadaceae</taxon>
        <taxon>Alteromonas/Salinimonas group</taxon>
        <taxon>Salinimonas</taxon>
    </lineage>
</organism>
<name>A0A7S9E056_9ALTE</name>
<dbReference type="GO" id="GO:0006259">
    <property type="term" value="P:DNA metabolic process"/>
    <property type="evidence" value="ECO:0007669"/>
    <property type="project" value="InterPro"/>
</dbReference>
<evidence type="ECO:0000313" key="1">
    <source>
        <dbReference type="EMBL" id="QPG07138.1"/>
    </source>
</evidence>
<dbReference type="GO" id="GO:0003677">
    <property type="term" value="F:DNA binding"/>
    <property type="evidence" value="ECO:0007669"/>
    <property type="project" value="InterPro"/>
</dbReference>
<sequence length="304" mass="33039">MGGDLSLANPMANMMMNAQYMSMVEKYADYMASGVSTVPNHLRGNKADCFAITMQALRWGLDPFVVGQKTCLINGVLGYEAQLVTAVLQTSGRITGSFHYDWFGAWEKILGKFTTKTNQSGKPYKVPAWSDKDEDGLGITISATLRGESEPRELTLLLTQAQVRNSTLWAADPKQQLAYLASKRFARLYCPEAILGVYTADELEPAGIKDINPAPSKATKKAAAKAVVEKYTEEVASEELSGLAVDFLSAIEGTESLMELEKVTGEVTGAIETGAVSDFERSHLLDAYKRRKKALTAAAADTNE</sequence>
<dbReference type="KEGG" id="smaa:IT774_04985"/>
<dbReference type="Proteomes" id="UP000595095">
    <property type="component" value="Chromosome"/>
</dbReference>
<dbReference type="AlphaFoldDB" id="A0A7S9E056"/>
<dbReference type="EMBL" id="CP064795">
    <property type="protein sequence ID" value="QPG07138.1"/>
    <property type="molecule type" value="Genomic_DNA"/>
</dbReference>
<reference evidence="1 2" key="1">
    <citation type="submission" date="2020-11" db="EMBL/GenBank/DDBJ databases">
        <title>Complete genome sequence for Salinimonas sp. strain G2-b.</title>
        <authorList>
            <person name="Park S.-J."/>
        </authorList>
    </citation>
    <scope>NUCLEOTIDE SEQUENCE [LARGE SCALE GENOMIC DNA]</scope>
    <source>
        <strain evidence="1 2">G2-b</strain>
    </source>
</reference>
<dbReference type="Pfam" id="PF03837">
    <property type="entry name" value="RecT"/>
    <property type="match status" value="1"/>
</dbReference>
<accession>A0A7S9E056</accession>
<dbReference type="InterPro" id="IPR018330">
    <property type="entry name" value="RecT_fam"/>
</dbReference>